<reference evidence="2 3" key="1">
    <citation type="submission" date="2021-01" db="EMBL/GenBank/DDBJ databases">
        <title>Genomic Encyclopedia of Type Strains, Phase IV (KMG-IV): sequencing the most valuable type-strain genomes for metagenomic binning, comparative biology and taxonomic classification.</title>
        <authorList>
            <person name="Goeker M."/>
        </authorList>
    </citation>
    <scope>NUCLEOTIDE SEQUENCE [LARGE SCALE GENOMIC DNA]</scope>
    <source>
        <strain evidence="2 3">DSM 24834</strain>
    </source>
</reference>
<dbReference type="InterPro" id="IPR047763">
    <property type="entry name" value="PG_bind_dom_phiBT1-type"/>
</dbReference>
<protein>
    <recommendedName>
        <fullName evidence="1">Peptidase C51 domain-containing protein</fullName>
    </recommendedName>
</protein>
<evidence type="ECO:0000313" key="3">
    <source>
        <dbReference type="Proteomes" id="UP001646157"/>
    </source>
</evidence>
<dbReference type="EMBL" id="JAFBDZ010000002">
    <property type="protein sequence ID" value="MBM7585465.1"/>
    <property type="molecule type" value="Genomic_DNA"/>
</dbReference>
<keyword evidence="3" id="KW-1185">Reference proteome</keyword>
<dbReference type="Gene3D" id="1.10.101.10">
    <property type="entry name" value="PGBD-like superfamily/PGBD"/>
    <property type="match status" value="2"/>
</dbReference>
<dbReference type="RefSeq" id="WP_205171450.1">
    <property type="nucleotide sequence ID" value="NZ_JAFBDZ010000002.1"/>
</dbReference>
<evidence type="ECO:0000259" key="1">
    <source>
        <dbReference type="Pfam" id="PF05257"/>
    </source>
</evidence>
<evidence type="ECO:0000313" key="2">
    <source>
        <dbReference type="EMBL" id="MBM7585465.1"/>
    </source>
</evidence>
<dbReference type="InterPro" id="IPR036366">
    <property type="entry name" value="PGBDSf"/>
</dbReference>
<comment type="caution">
    <text evidence="2">The sequence shown here is derived from an EMBL/GenBank/DDBJ whole genome shotgun (WGS) entry which is preliminary data.</text>
</comment>
<organism evidence="2 3">
    <name type="scientific">Rossellomorea pakistanensis</name>
    <dbReference type="NCBI Taxonomy" id="992288"/>
    <lineage>
        <taxon>Bacteria</taxon>
        <taxon>Bacillati</taxon>
        <taxon>Bacillota</taxon>
        <taxon>Bacilli</taxon>
        <taxon>Bacillales</taxon>
        <taxon>Bacillaceae</taxon>
        <taxon>Rossellomorea</taxon>
    </lineage>
</organism>
<dbReference type="InterPro" id="IPR036365">
    <property type="entry name" value="PGBD-like_sf"/>
</dbReference>
<feature type="domain" description="Peptidase C51" evidence="1">
    <location>
        <begin position="34"/>
        <end position="133"/>
    </location>
</feature>
<proteinExistence type="predicted"/>
<sequence>MSLRVNMVNTAISQIGTLEGSNNDNKYGRWFGLNNQPWCAIFVSWCASKSGNMEFDGGRPLFVHSAAVRSHRWFHEQSGEYFTKSGFINYIGNDSKRVARATGSLIFFSGDSHIGIVEQYYPGEQAVLTVEGNTYIPSQGEHIQGVFRRYRRLSDSKIVGFAIPYYENYDTDYPESGDGMGGAVKPVPPPYGNSGTGDNPTSFPGTRYFYIGAYNNYVTLLGKMLIKAGYGSYYQVGAGPRFTETDRQACAAFQRAQGWSGSGADGFPGPSTWERLSTIYYGSGGSGGSNWPPAFPGTQYFKPGASNQYVKLLGVQLVKAGFGRHYSVGPGPAWSEADRLNCQEFQKAQGWTGSDADGYPGPTTWQRLFEIVGSAPNVSVFPGSHFFGPGANNEYVTAMGKRLINKGYSQYYSVGAGPKWSEADRQACAAFQRAQGWSGSDADGIPGPSTWQRLFA</sequence>
<name>A0ABS2NCC2_9BACI</name>
<gene>
    <name evidence="2" type="ORF">JOC86_002007</name>
</gene>
<dbReference type="Proteomes" id="UP001646157">
    <property type="component" value="Unassembled WGS sequence"/>
</dbReference>
<dbReference type="NCBIfam" id="NF038080">
    <property type="entry name" value="PG_bind_siph"/>
    <property type="match status" value="3"/>
</dbReference>
<dbReference type="SUPFAM" id="SSF47090">
    <property type="entry name" value="PGBD-like"/>
    <property type="match status" value="3"/>
</dbReference>
<dbReference type="Pfam" id="PF05257">
    <property type="entry name" value="CHAP"/>
    <property type="match status" value="1"/>
</dbReference>
<dbReference type="InterPro" id="IPR007921">
    <property type="entry name" value="CHAP_dom"/>
</dbReference>
<accession>A0ABS2NCC2</accession>